<dbReference type="InterPro" id="IPR047124">
    <property type="entry name" value="HI_0220.2"/>
</dbReference>
<dbReference type="OrthoDB" id="9789139at2"/>
<feature type="domain" description="Uracil-DNA glycosylase-like" evidence="1">
    <location>
        <begin position="28"/>
        <end position="184"/>
    </location>
</feature>
<comment type="caution">
    <text evidence="2">The sequence shown here is derived from an EMBL/GenBank/DDBJ whole genome shotgun (WGS) entry which is preliminary data.</text>
</comment>
<dbReference type="EMBL" id="JAJA02000001">
    <property type="protein sequence ID" value="KWS05847.1"/>
    <property type="molecule type" value="Genomic_DNA"/>
</dbReference>
<dbReference type="Proteomes" id="UP000023435">
    <property type="component" value="Unassembled WGS sequence"/>
</dbReference>
<dbReference type="RefSeq" id="WP_036107915.1">
    <property type="nucleotide sequence ID" value="NZ_JAJA02000001.1"/>
</dbReference>
<organism evidence="2 3">
    <name type="scientific">Lysobacter capsici AZ78</name>
    <dbReference type="NCBI Taxonomy" id="1444315"/>
    <lineage>
        <taxon>Bacteria</taxon>
        <taxon>Pseudomonadati</taxon>
        <taxon>Pseudomonadota</taxon>
        <taxon>Gammaproteobacteria</taxon>
        <taxon>Lysobacterales</taxon>
        <taxon>Lysobacteraceae</taxon>
        <taxon>Lysobacter</taxon>
    </lineage>
</organism>
<reference evidence="2 3" key="1">
    <citation type="journal article" date="2014" name="Genome Announc.">
        <title>Draft Genome Sequence of Lysobacter capsici AZ78, a Bacterium Antagonistic to Plant-Pathogenic Oomycetes.</title>
        <authorList>
            <person name="Puopolo G."/>
            <person name="Sonego P."/>
            <person name="Engelen K."/>
            <person name="Pertot I."/>
        </authorList>
    </citation>
    <scope>NUCLEOTIDE SEQUENCE [LARGE SCALE GENOMIC DNA]</scope>
    <source>
        <strain evidence="2 3">AZ78</strain>
    </source>
</reference>
<evidence type="ECO:0000259" key="1">
    <source>
        <dbReference type="SMART" id="SM00986"/>
    </source>
</evidence>
<dbReference type="SMART" id="SM00986">
    <property type="entry name" value="UDG"/>
    <property type="match status" value="1"/>
</dbReference>
<proteinExistence type="predicted"/>
<name>A0A108UB38_9GAMM</name>
<gene>
    <name evidence="2" type="ORF">AZ78_3400</name>
</gene>
<protein>
    <submittedName>
        <fullName evidence="2">IclR family transcriptional regulator</fullName>
    </submittedName>
</protein>
<dbReference type="Pfam" id="PF03167">
    <property type="entry name" value="UDG"/>
    <property type="match status" value="1"/>
</dbReference>
<dbReference type="AlphaFoldDB" id="A0A108UB38"/>
<sequence length="203" mass="22487">MSSLPTLLDEVRACTRCEAHLPHGPRPVVQVGASARILIAGQAPGRKVHESGIPFDDASGERLRAWLGLSRELFYDADRVAILPMGFCFPGTGRAGDLPPRPECAPTWRARLMSRLNHLQLTLVVGQYAQAYHLPDAGASLTQAVQAWRDTWPTLVALPHPSPRNNLWLKRNAWFERELVPLLRERVAQVLADSPGRSELNPV</sequence>
<evidence type="ECO:0000313" key="3">
    <source>
        <dbReference type="Proteomes" id="UP000023435"/>
    </source>
</evidence>
<dbReference type="Gene3D" id="3.40.470.10">
    <property type="entry name" value="Uracil-DNA glycosylase-like domain"/>
    <property type="match status" value="1"/>
</dbReference>
<dbReference type="CDD" id="cd10033">
    <property type="entry name" value="UDG_like"/>
    <property type="match status" value="1"/>
</dbReference>
<dbReference type="PANTHER" id="PTHR42160">
    <property type="entry name" value="URACIL-DNA GLYCOSYLASE SUPERFAMILY PROTEIN"/>
    <property type="match status" value="1"/>
</dbReference>
<dbReference type="InterPro" id="IPR036895">
    <property type="entry name" value="Uracil-DNA_glycosylase-like_sf"/>
</dbReference>
<evidence type="ECO:0000313" key="2">
    <source>
        <dbReference type="EMBL" id="KWS05847.1"/>
    </source>
</evidence>
<accession>A0A108UB38</accession>
<dbReference type="SMART" id="SM00987">
    <property type="entry name" value="UreE_C"/>
    <property type="match status" value="1"/>
</dbReference>
<dbReference type="SUPFAM" id="SSF52141">
    <property type="entry name" value="Uracil-DNA glycosylase-like"/>
    <property type="match status" value="1"/>
</dbReference>
<dbReference type="PANTHER" id="PTHR42160:SF1">
    <property type="entry name" value="URACIL-DNA GLYCOSYLASE SUPERFAMILY PROTEIN"/>
    <property type="match status" value="1"/>
</dbReference>
<keyword evidence="3" id="KW-1185">Reference proteome</keyword>
<dbReference type="InterPro" id="IPR005122">
    <property type="entry name" value="Uracil-DNA_glycosylase-like"/>
</dbReference>